<dbReference type="eggNOG" id="ENOG5033D0H">
    <property type="taxonomic scope" value="Bacteria"/>
</dbReference>
<dbReference type="RefSeq" id="WP_003055675.1">
    <property type="nucleotide sequence ID" value="NZ_AAUJ02000001.1"/>
</dbReference>
<organism evidence="1 2">
    <name type="scientific">Comamonas testosteroni (strain DSM 14576 / KF-1)</name>
    <name type="common">Pseudomonas testosteroni</name>
    <dbReference type="NCBI Taxonomy" id="399795"/>
    <lineage>
        <taxon>Bacteria</taxon>
        <taxon>Pseudomonadati</taxon>
        <taxon>Pseudomonadota</taxon>
        <taxon>Betaproteobacteria</taxon>
        <taxon>Burkholderiales</taxon>
        <taxon>Comamonadaceae</taxon>
        <taxon>Comamonas</taxon>
    </lineage>
</organism>
<name>B7WWR3_COMTK</name>
<dbReference type="OrthoDB" id="8401696at2"/>
<dbReference type="Proteomes" id="UP000003039">
    <property type="component" value="Unassembled WGS sequence"/>
</dbReference>
<evidence type="ECO:0000313" key="2">
    <source>
        <dbReference type="Proteomes" id="UP000003039"/>
    </source>
</evidence>
<gene>
    <name evidence="1" type="ORF">CtesDRAFT_PD2743</name>
</gene>
<reference evidence="1 2" key="1">
    <citation type="journal article" date="2004" name="Appl. Environ. Microbiol.">
        <title>Mineralization of individual congeners of linear alkylbenzenesulfonate by defined pairs of heterotrophic bacteria.</title>
        <authorList>
            <person name="Schleheck D."/>
            <person name="Knepper T.P."/>
            <person name="Fischer K."/>
            <person name="Cook A.M."/>
        </authorList>
    </citation>
    <scope>NUCLEOTIDE SEQUENCE [LARGE SCALE GENOMIC DNA]</scope>
    <source>
        <strain evidence="2">DSM 14576 / KF-1</strain>
    </source>
</reference>
<accession>B7WWR3</accession>
<proteinExistence type="predicted"/>
<sequence>MKKCQKLELIFLNKPADDLFFIKKIKTTLVEIYGNFDFSIKQKKDNIETYISEVEKEGKWKYEFLAADLSFKFGFVRAFNHSFICINEKKPGALKNWRKWVQNFLIVDGFVQAWVIDSDYDFWQNAEQIAEYESRGRDYGNIPLISNNLPPPLNEIFIDISKNPGRRILKDGYVEAVGDKMWFSDIFWELIGGRRVKEMSSAGWQIEEIEKKFCFASVKDETFSESSDISHQNKLRNSIFGN</sequence>
<protein>
    <submittedName>
        <fullName evidence="1">Uncharacterized protein</fullName>
    </submittedName>
</protein>
<comment type="caution">
    <text evidence="1">The sequence shown here is derived from an EMBL/GenBank/DDBJ whole genome shotgun (WGS) entry which is preliminary data.</text>
</comment>
<dbReference type="AlphaFoldDB" id="B7WWR3"/>
<dbReference type="EMBL" id="AAUJ02000001">
    <property type="protein sequence ID" value="EED67797.1"/>
    <property type="molecule type" value="Genomic_DNA"/>
</dbReference>
<evidence type="ECO:0000313" key="1">
    <source>
        <dbReference type="EMBL" id="EED67797.1"/>
    </source>
</evidence>